<gene>
    <name evidence="1" type="ORF">S01H1_51539</name>
</gene>
<dbReference type="AlphaFoldDB" id="X0XG88"/>
<protein>
    <submittedName>
        <fullName evidence="1">Uncharacterized protein</fullName>
    </submittedName>
</protein>
<evidence type="ECO:0000313" key="1">
    <source>
        <dbReference type="EMBL" id="GAG23941.1"/>
    </source>
</evidence>
<reference evidence="1" key="1">
    <citation type="journal article" date="2014" name="Front. Microbiol.">
        <title>High frequency of phylogenetically diverse reductive dehalogenase-homologous genes in deep subseafloor sedimentary metagenomes.</title>
        <authorList>
            <person name="Kawai M."/>
            <person name="Futagami T."/>
            <person name="Toyoda A."/>
            <person name="Takaki Y."/>
            <person name="Nishi S."/>
            <person name="Hori S."/>
            <person name="Arai W."/>
            <person name="Tsubouchi T."/>
            <person name="Morono Y."/>
            <person name="Uchiyama I."/>
            <person name="Ito T."/>
            <person name="Fujiyama A."/>
            <person name="Inagaki F."/>
            <person name="Takami H."/>
        </authorList>
    </citation>
    <scope>NUCLEOTIDE SEQUENCE</scope>
    <source>
        <strain evidence="1">Expedition CK06-06</strain>
    </source>
</reference>
<dbReference type="EMBL" id="BARS01033260">
    <property type="protein sequence ID" value="GAG23941.1"/>
    <property type="molecule type" value="Genomic_DNA"/>
</dbReference>
<accession>X0XG88</accession>
<sequence length="152" mass="16885">MDSKPTKLQRHIAEALSVDISADSEAVASARIRQYVAPAIGEKAYDEPATEKQIDFAGKLGLDVKEDTKGIASAKISEELHTRNLAALQQLNLKPGDRVRQKHSGEINGEDYEFYTEHIVSSITEYGRVFFKGIGCKSAWPTQIEKITKQHN</sequence>
<organism evidence="1">
    <name type="scientific">marine sediment metagenome</name>
    <dbReference type="NCBI Taxonomy" id="412755"/>
    <lineage>
        <taxon>unclassified sequences</taxon>
        <taxon>metagenomes</taxon>
        <taxon>ecological metagenomes</taxon>
    </lineage>
</organism>
<comment type="caution">
    <text evidence="1">The sequence shown here is derived from an EMBL/GenBank/DDBJ whole genome shotgun (WGS) entry which is preliminary data.</text>
</comment>
<proteinExistence type="predicted"/>
<name>X0XG88_9ZZZZ</name>